<evidence type="ECO:0000256" key="1">
    <source>
        <dbReference type="PROSITE-ProRule" id="PRU00339"/>
    </source>
</evidence>
<organism evidence="4 5">
    <name type="scientific">Kaistia defluvii</name>
    <dbReference type="NCBI Taxonomy" id="410841"/>
    <lineage>
        <taxon>Bacteria</taxon>
        <taxon>Pseudomonadati</taxon>
        <taxon>Pseudomonadota</taxon>
        <taxon>Alphaproteobacteria</taxon>
        <taxon>Hyphomicrobiales</taxon>
        <taxon>Kaistiaceae</taxon>
        <taxon>Kaistia</taxon>
    </lineage>
</organism>
<protein>
    <recommendedName>
        <fullName evidence="6">Tetratricopeptide repeat protein</fullName>
    </recommendedName>
</protein>
<dbReference type="EMBL" id="JBEPSM010000001">
    <property type="protein sequence ID" value="MET4633067.1"/>
    <property type="molecule type" value="Genomic_DNA"/>
</dbReference>
<keyword evidence="1" id="KW-0802">TPR repeat</keyword>
<evidence type="ECO:0000256" key="3">
    <source>
        <dbReference type="SAM" id="SignalP"/>
    </source>
</evidence>
<reference evidence="4 5" key="1">
    <citation type="submission" date="2024-06" db="EMBL/GenBank/DDBJ databases">
        <title>Sorghum-associated microbial communities from plants grown in Nebraska, USA.</title>
        <authorList>
            <person name="Schachtman D."/>
        </authorList>
    </citation>
    <scope>NUCLEOTIDE SEQUENCE [LARGE SCALE GENOMIC DNA]</scope>
    <source>
        <strain evidence="4 5">3207</strain>
    </source>
</reference>
<sequence>MTTMFDKTSRSVVTLAFIGLLASTGAALASSGGGGGGGGGGSSGGGGMGGSSGTSSGSSGSGSGHFMPSNQVCKRGMVYSTKTQRCVKAQHSGLDDKELLQQGRQLALAGYYDNALDVLNAVQNKQDSMVLTYIGYSHRKKGDTDVGIGFYKQALAIDPNNLNTHEYLGEGYASAGRIELAKAELAIVQKLCGNTECEQYEDLSAAVAGKPVE</sequence>
<feature type="compositionally biased region" description="Gly residues" evidence="2">
    <location>
        <begin position="32"/>
        <end position="52"/>
    </location>
</feature>
<keyword evidence="5" id="KW-1185">Reference proteome</keyword>
<dbReference type="InterPro" id="IPR011990">
    <property type="entry name" value="TPR-like_helical_dom_sf"/>
</dbReference>
<dbReference type="InterPro" id="IPR019734">
    <property type="entry name" value="TPR_rpt"/>
</dbReference>
<feature type="signal peptide" evidence="3">
    <location>
        <begin position="1"/>
        <end position="29"/>
    </location>
</feature>
<dbReference type="SUPFAM" id="SSF48452">
    <property type="entry name" value="TPR-like"/>
    <property type="match status" value="1"/>
</dbReference>
<feature type="repeat" description="TPR" evidence="1">
    <location>
        <begin position="128"/>
        <end position="161"/>
    </location>
</feature>
<evidence type="ECO:0000313" key="4">
    <source>
        <dbReference type="EMBL" id="MET4633067.1"/>
    </source>
</evidence>
<keyword evidence="3" id="KW-0732">Signal</keyword>
<feature type="region of interest" description="Disordered" evidence="2">
    <location>
        <begin position="32"/>
        <end position="66"/>
    </location>
</feature>
<evidence type="ECO:0000313" key="5">
    <source>
        <dbReference type="Proteomes" id="UP001549321"/>
    </source>
</evidence>
<proteinExistence type="predicted"/>
<evidence type="ECO:0008006" key="6">
    <source>
        <dbReference type="Google" id="ProtNLM"/>
    </source>
</evidence>
<evidence type="ECO:0000256" key="2">
    <source>
        <dbReference type="SAM" id="MobiDB-lite"/>
    </source>
</evidence>
<comment type="caution">
    <text evidence="4">The sequence shown here is derived from an EMBL/GenBank/DDBJ whole genome shotgun (WGS) entry which is preliminary data.</text>
</comment>
<dbReference type="Proteomes" id="UP001549321">
    <property type="component" value="Unassembled WGS sequence"/>
</dbReference>
<name>A0ABV2QVL4_9HYPH</name>
<feature type="chain" id="PRO_5047222605" description="Tetratricopeptide repeat protein" evidence="3">
    <location>
        <begin position="30"/>
        <end position="213"/>
    </location>
</feature>
<dbReference type="Gene3D" id="1.25.40.10">
    <property type="entry name" value="Tetratricopeptide repeat domain"/>
    <property type="match status" value="1"/>
</dbReference>
<dbReference type="PROSITE" id="PS50005">
    <property type="entry name" value="TPR"/>
    <property type="match status" value="1"/>
</dbReference>
<accession>A0ABV2QVL4</accession>
<gene>
    <name evidence="4" type="ORF">ABIE08_000980</name>
</gene>